<sequence>MPRNISDVLSSSIETIEKWTAVEDKKKWCSLDMQKGKTPDGRRVYKLVEVEGFFSYLISHIKCFLRASDYKKSMEAVLHAPDIDKSIKKRYIQYVNSGVIPFVKNIPYQKTLPAISERQEERGKINFSTGTMVDSDYETASEISGVSESFDVGDLDSLSGEPGGITDDEGYADEPARSAHTIVDNSHARPEVDASRLAREYSSENEAGGSVDVDDEGVDPETQRALALSRETAITDQARRDIREANDIEEAVRRSNDTFLEESDPDLAQVLALSREALKSDEAKRQALEQKAIEDAIHRSMAPHAVPDEDSDDGLAKAIAASKNAAREDQAKRARQEQRAESIVNKYDREFVQTVRNGDCFYDGVSKVRGHSNIMELRNRSYQEGERCLEGNGKLHFDTEIAFLLEEQIELLKQQYNYAEQLDVRLMASTENCRIVICDLSEKVTCIAGPQGELEEYPATSLDDVMQQYPEAELFVLATADNHYMAGRRQ</sequence>
<dbReference type="EMBL" id="BAABFL010000456">
    <property type="protein sequence ID" value="GAA4651574.1"/>
    <property type="molecule type" value="Genomic_DNA"/>
</dbReference>
<feature type="compositionally biased region" description="Basic and acidic residues" evidence="1">
    <location>
        <begin position="186"/>
        <end position="202"/>
    </location>
</feature>
<organism evidence="2 3">
    <name type="scientific">Kistimonas scapharcae</name>
    <dbReference type="NCBI Taxonomy" id="1036133"/>
    <lineage>
        <taxon>Bacteria</taxon>
        <taxon>Pseudomonadati</taxon>
        <taxon>Pseudomonadota</taxon>
        <taxon>Gammaproteobacteria</taxon>
        <taxon>Oceanospirillales</taxon>
        <taxon>Endozoicomonadaceae</taxon>
        <taxon>Kistimonas</taxon>
    </lineage>
</organism>
<gene>
    <name evidence="2" type="ORF">GCM10023116_38580</name>
</gene>
<name>A0ABP8V7P6_9GAMM</name>
<protein>
    <recommendedName>
        <fullName evidence="4">OTU domain-containing protein</fullName>
    </recommendedName>
</protein>
<dbReference type="Proteomes" id="UP001500604">
    <property type="component" value="Unassembled WGS sequence"/>
</dbReference>
<dbReference type="RefSeq" id="WP_345197977.1">
    <property type="nucleotide sequence ID" value="NZ_BAABFL010000456.1"/>
</dbReference>
<dbReference type="SMART" id="SM00726">
    <property type="entry name" value="UIM"/>
    <property type="match status" value="3"/>
</dbReference>
<evidence type="ECO:0008006" key="4">
    <source>
        <dbReference type="Google" id="ProtNLM"/>
    </source>
</evidence>
<keyword evidence="3" id="KW-1185">Reference proteome</keyword>
<dbReference type="InterPro" id="IPR003903">
    <property type="entry name" value="UIM_dom"/>
</dbReference>
<reference evidence="3" key="1">
    <citation type="journal article" date="2019" name="Int. J. Syst. Evol. Microbiol.">
        <title>The Global Catalogue of Microorganisms (GCM) 10K type strain sequencing project: providing services to taxonomists for standard genome sequencing and annotation.</title>
        <authorList>
            <consortium name="The Broad Institute Genomics Platform"/>
            <consortium name="The Broad Institute Genome Sequencing Center for Infectious Disease"/>
            <person name="Wu L."/>
            <person name="Ma J."/>
        </authorList>
    </citation>
    <scope>NUCLEOTIDE SEQUENCE [LARGE SCALE GENOMIC DNA]</scope>
    <source>
        <strain evidence="3">JCM 17805</strain>
    </source>
</reference>
<comment type="caution">
    <text evidence="2">The sequence shown here is derived from an EMBL/GenBank/DDBJ whole genome shotgun (WGS) entry which is preliminary data.</text>
</comment>
<feature type="region of interest" description="Disordered" evidence="1">
    <location>
        <begin position="151"/>
        <end position="222"/>
    </location>
</feature>
<evidence type="ECO:0000313" key="2">
    <source>
        <dbReference type="EMBL" id="GAA4651574.1"/>
    </source>
</evidence>
<evidence type="ECO:0000313" key="3">
    <source>
        <dbReference type="Proteomes" id="UP001500604"/>
    </source>
</evidence>
<proteinExistence type="predicted"/>
<accession>A0ABP8V7P6</accession>
<evidence type="ECO:0000256" key="1">
    <source>
        <dbReference type="SAM" id="MobiDB-lite"/>
    </source>
</evidence>